<dbReference type="InterPro" id="IPR050107">
    <property type="entry name" value="ABC_carbohydrate_import_ATPase"/>
</dbReference>
<evidence type="ECO:0000256" key="5">
    <source>
        <dbReference type="ARBA" id="ARBA00022840"/>
    </source>
</evidence>
<protein>
    <submittedName>
        <fullName evidence="7">ATP-binding cassette domain-containing protein</fullName>
    </submittedName>
</protein>
<dbReference type="GO" id="GO:0005524">
    <property type="term" value="F:ATP binding"/>
    <property type="evidence" value="ECO:0007669"/>
    <property type="project" value="UniProtKB-KW"/>
</dbReference>
<dbReference type="Gene3D" id="3.40.50.300">
    <property type="entry name" value="P-loop containing nucleotide triphosphate hydrolases"/>
    <property type="match status" value="2"/>
</dbReference>
<dbReference type="PROSITE" id="PS50893">
    <property type="entry name" value="ABC_TRANSPORTER_2"/>
    <property type="match status" value="2"/>
</dbReference>
<keyword evidence="3" id="KW-0677">Repeat</keyword>
<dbReference type="PANTHER" id="PTHR43790">
    <property type="entry name" value="CARBOHYDRATE TRANSPORT ATP-BINDING PROTEIN MG119-RELATED"/>
    <property type="match status" value="1"/>
</dbReference>
<dbReference type="Pfam" id="PF00005">
    <property type="entry name" value="ABC_tran"/>
    <property type="match status" value="2"/>
</dbReference>
<evidence type="ECO:0000256" key="3">
    <source>
        <dbReference type="ARBA" id="ARBA00022737"/>
    </source>
</evidence>
<keyword evidence="4" id="KW-0547">Nucleotide-binding</keyword>
<dbReference type="AlphaFoldDB" id="A0A6L5Z565"/>
<dbReference type="SUPFAM" id="SSF52540">
    <property type="entry name" value="P-loop containing nucleoside triphosphate hydrolases"/>
    <property type="match status" value="2"/>
</dbReference>
<dbReference type="SMART" id="SM00382">
    <property type="entry name" value="AAA"/>
    <property type="match status" value="2"/>
</dbReference>
<keyword evidence="2" id="KW-0762">Sugar transport</keyword>
<accession>A0A6L5Z565</accession>
<evidence type="ECO:0000256" key="2">
    <source>
        <dbReference type="ARBA" id="ARBA00022597"/>
    </source>
</evidence>
<dbReference type="PANTHER" id="PTHR43790:SF9">
    <property type="entry name" value="GALACTOFURANOSE TRANSPORTER ATP-BINDING PROTEIN YTFR"/>
    <property type="match status" value="1"/>
</dbReference>
<reference evidence="7 8" key="1">
    <citation type="submission" date="2019-10" db="EMBL/GenBank/DDBJ databases">
        <title>Cognatihalovulum marinum gen. nov. sp. nov., a new member of the family Rhodobacteraceae isolated from deep seawater of the Northwest Indian Ocean.</title>
        <authorList>
            <person name="Ruan C."/>
            <person name="Wang J."/>
            <person name="Zheng X."/>
            <person name="Song L."/>
            <person name="Zhu Y."/>
            <person name="Huang Y."/>
            <person name="Lu Z."/>
            <person name="Du W."/>
            <person name="Huang L."/>
            <person name="Dai X."/>
        </authorList>
    </citation>
    <scope>NUCLEOTIDE SEQUENCE [LARGE SCALE GENOMIC DNA]</scope>
    <source>
        <strain evidence="7 8">2CG4</strain>
    </source>
</reference>
<keyword evidence="1" id="KW-0813">Transport</keyword>
<evidence type="ECO:0000256" key="1">
    <source>
        <dbReference type="ARBA" id="ARBA00022448"/>
    </source>
</evidence>
<dbReference type="InterPro" id="IPR003593">
    <property type="entry name" value="AAA+_ATPase"/>
</dbReference>
<keyword evidence="5 7" id="KW-0067">ATP-binding</keyword>
<keyword evidence="8" id="KW-1185">Reference proteome</keyword>
<comment type="caution">
    <text evidence="7">The sequence shown here is derived from an EMBL/GenBank/DDBJ whole genome shotgun (WGS) entry which is preliminary data.</text>
</comment>
<dbReference type="CDD" id="cd03216">
    <property type="entry name" value="ABC_Carb_Monos_I"/>
    <property type="match status" value="1"/>
</dbReference>
<organism evidence="7 8">
    <name type="scientific">Halovulum marinum</name>
    <dbReference type="NCBI Taxonomy" id="2662447"/>
    <lineage>
        <taxon>Bacteria</taxon>
        <taxon>Pseudomonadati</taxon>
        <taxon>Pseudomonadota</taxon>
        <taxon>Alphaproteobacteria</taxon>
        <taxon>Rhodobacterales</taxon>
        <taxon>Paracoccaceae</taxon>
        <taxon>Halovulum</taxon>
    </lineage>
</organism>
<feature type="domain" description="ABC transporter" evidence="6">
    <location>
        <begin position="8"/>
        <end position="248"/>
    </location>
</feature>
<evidence type="ECO:0000313" key="7">
    <source>
        <dbReference type="EMBL" id="MSU91663.1"/>
    </source>
</evidence>
<dbReference type="InterPro" id="IPR017871">
    <property type="entry name" value="ABC_transporter-like_CS"/>
</dbReference>
<evidence type="ECO:0000313" key="8">
    <source>
        <dbReference type="Proteomes" id="UP000474957"/>
    </source>
</evidence>
<evidence type="ECO:0000259" key="6">
    <source>
        <dbReference type="PROSITE" id="PS50893"/>
    </source>
</evidence>
<dbReference type="InterPro" id="IPR003439">
    <property type="entry name" value="ABC_transporter-like_ATP-bd"/>
</dbReference>
<gene>
    <name evidence="7" type="ORF">GE300_18955</name>
</gene>
<name>A0A6L5Z565_9RHOB</name>
<evidence type="ECO:0000256" key="4">
    <source>
        <dbReference type="ARBA" id="ARBA00022741"/>
    </source>
</evidence>
<dbReference type="InterPro" id="IPR027417">
    <property type="entry name" value="P-loop_NTPase"/>
</dbReference>
<dbReference type="PROSITE" id="PS00211">
    <property type="entry name" value="ABC_TRANSPORTER_1"/>
    <property type="match status" value="1"/>
</dbReference>
<dbReference type="EMBL" id="WIND01000023">
    <property type="protein sequence ID" value="MSU91663.1"/>
    <property type="molecule type" value="Genomic_DNA"/>
</dbReference>
<dbReference type="GO" id="GO:0016887">
    <property type="term" value="F:ATP hydrolysis activity"/>
    <property type="evidence" value="ECO:0007669"/>
    <property type="project" value="InterPro"/>
</dbReference>
<proteinExistence type="predicted"/>
<dbReference type="Proteomes" id="UP000474957">
    <property type="component" value="Unassembled WGS sequence"/>
</dbReference>
<feature type="domain" description="ABC transporter" evidence="6">
    <location>
        <begin position="252"/>
        <end position="482"/>
    </location>
</feature>
<dbReference type="RefSeq" id="WP_154449049.1">
    <property type="nucleotide sequence ID" value="NZ_WIND01000023.1"/>
</dbReference>
<sequence>MTATAPIVRLDGVEKRFGAVRALSGVSLDLAAGECLGLVGHNGAGKSTLMNVLSGVLTPDAGRVSIAGQDVTGGYSTANAQAHGVRCVFQELSLCPNLTVAENARISHPAIRGFGWRGQARRLIGNKLGEVFPGHGISPNDLVGDLSIARRQMVEIARAFAVTDRPARVVILDEPTSSLDSVAAGLLLKHVRRFVEGGGTCVLISHLLGEILDTSDRIAVMRDGGVVALDAARAFDRRSLVAAMGSVTEAHGQADAAPKRGTAQPVVRARPLKQPDERELTAHAGEVVGLAGLSGQGQTELLVRIFDRAPGTDVAGPVALVAGDRQSDGVFPLWSIAENIAVGSLRRFKGKWLLDEAGITHFAEDWRRKIGIRTPDVGNPILSLSGGNQQKALFARALGSDARIVVMDDPMRGVDVGTKQEVYGMIREQAAKGRCFLWYTTETDELRNCDHVYVFREGIIAADLPRAEMTEEKVIHASFREDA</sequence>